<dbReference type="InterPro" id="IPR025841">
    <property type="entry name" value="CP_ATPgrasp_2"/>
</dbReference>
<dbReference type="Pfam" id="PF14403">
    <property type="entry name" value="CP_ATPgrasp_2"/>
    <property type="match status" value="1"/>
</dbReference>
<dbReference type="SUPFAM" id="SSF56059">
    <property type="entry name" value="Glutathione synthetase ATP-binding domain-like"/>
    <property type="match status" value="1"/>
</dbReference>
<dbReference type="Gene3D" id="3.30.1490.270">
    <property type="match status" value="1"/>
</dbReference>
<keyword evidence="4" id="KW-1185">Reference proteome</keyword>
<dbReference type="PANTHER" id="PTHR34595:SF2">
    <property type="entry name" value="BLR2978 PROTEIN"/>
    <property type="match status" value="1"/>
</dbReference>
<sequence>MSESLWSHYTPSPSRYDEMLGGAGGGEVEAGPREPRPHWRAFLSHIAALSPETMQRRSQFVSDAIASDGVTYNVYADPKGASRPWELDLVPLILPAQEWRAIAAAVAQRARVLDAVLGDLYGPQTLLAEGLLPPALVFGQRAFLWPACGIATGAGGGVSMHLYAADLARSPDGRWWVLADRTGGPSGAGYALQNRMTLARAFPDAFRALHVEPLAPFFSALQDSLYRLAPTRGEAPLAVLLTPGPYNETYFEHSFLARYLGFPLVEGQDLIVRGDCVYLKTLRGLRRVHAILRRLDGDFCDPVELRPDSALGVPGLLHAIRAGNVVVANALGSAVLETSALAGFYPAISQRLFGEELLMPSIATYWCGEAPSLAYVIEHLDELVIKPAYPTIRMEAVFGHELDQDARAHLIQRIRAQPHAYVAQEWVRLSHAPTWGHGPDRLLPRSATLRVYAAATPGGYTVMPGALTRVAPYDGDVVSMQWGGSSKDTWMLADGPVARVPLRRPRLRAEDVARSVAFIPSRVGENLFWMGRYAERCEGIARLLRAALVRTADAAPQSGPALQSLGSVCERLRILPPRSSPSGEAASAPDFVAAVIEPHVPGGLAANVLRLHACANHVRERMSTDNWHLFQRLHHRLFGPEAGAGASPELAREASLGVALEALDEIMMGCVALAGFALDDMTRDESWSFLLLGRRLERLLHVATVVAHVVGLPPGERTDALEWLLEATNSIVTFRARYRRAPELLPVLHLVVFDGTNPHAVAFQLRDLSVTFARTAAELGRDGRGNVLAPLEDALLRAPLAGFEPESGEVLEAACAELGALLDRVARAAWSLSDELQSRFFTHAKSPFALGIEEP</sequence>
<dbReference type="PANTHER" id="PTHR34595">
    <property type="entry name" value="BLR5612 PROTEIN"/>
    <property type="match status" value="1"/>
</dbReference>
<name>A0ABZ2MC55_9BACT</name>
<protein>
    <submittedName>
        <fullName evidence="3">Circularly permuted type 2 ATP-grasp protein</fullName>
    </submittedName>
</protein>
<organism evidence="3 4">
    <name type="scientific">Pendulispora albinea</name>
    <dbReference type="NCBI Taxonomy" id="2741071"/>
    <lineage>
        <taxon>Bacteria</taxon>
        <taxon>Pseudomonadati</taxon>
        <taxon>Myxococcota</taxon>
        <taxon>Myxococcia</taxon>
        <taxon>Myxococcales</taxon>
        <taxon>Sorangiineae</taxon>
        <taxon>Pendulisporaceae</taxon>
        <taxon>Pendulispora</taxon>
    </lineage>
</organism>
<proteinExistence type="predicted"/>
<gene>
    <name evidence="3" type="ORF">LZC94_23080</name>
</gene>
<dbReference type="Proteomes" id="UP001370348">
    <property type="component" value="Chromosome"/>
</dbReference>
<dbReference type="InterPro" id="IPR007296">
    <property type="entry name" value="DUF403"/>
</dbReference>
<accession>A0ABZ2MC55</accession>
<dbReference type="Pfam" id="PF04168">
    <property type="entry name" value="Alpha-E"/>
    <property type="match status" value="1"/>
</dbReference>
<dbReference type="Gene3D" id="3.40.50.11290">
    <property type="match status" value="1"/>
</dbReference>
<evidence type="ECO:0000259" key="1">
    <source>
        <dbReference type="Pfam" id="PF04168"/>
    </source>
</evidence>
<evidence type="ECO:0000313" key="4">
    <source>
        <dbReference type="Proteomes" id="UP001370348"/>
    </source>
</evidence>
<dbReference type="EMBL" id="CP089984">
    <property type="protein sequence ID" value="WXB20093.1"/>
    <property type="molecule type" value="Genomic_DNA"/>
</dbReference>
<evidence type="ECO:0000259" key="2">
    <source>
        <dbReference type="Pfam" id="PF14403"/>
    </source>
</evidence>
<feature type="domain" description="Circularly permuted ATP-grasp type 2" evidence="2">
    <location>
        <begin position="91"/>
        <end position="471"/>
    </location>
</feature>
<reference evidence="3 4" key="1">
    <citation type="submission" date="2021-12" db="EMBL/GenBank/DDBJ databases">
        <title>Discovery of the Pendulisporaceae a myxobacterial family with distinct sporulation behavior and unique specialized metabolism.</title>
        <authorList>
            <person name="Garcia R."/>
            <person name="Popoff A."/>
            <person name="Bader C.D."/>
            <person name="Loehr J."/>
            <person name="Walesch S."/>
            <person name="Walt C."/>
            <person name="Boldt J."/>
            <person name="Bunk B."/>
            <person name="Haeckl F.J.F.P.J."/>
            <person name="Gunesch A.P."/>
            <person name="Birkelbach J."/>
            <person name="Nuebel U."/>
            <person name="Pietschmann T."/>
            <person name="Bach T."/>
            <person name="Mueller R."/>
        </authorList>
    </citation>
    <scope>NUCLEOTIDE SEQUENCE [LARGE SCALE GENOMIC DNA]</scope>
    <source>
        <strain evidence="3 4">MSr11954</strain>
    </source>
</reference>
<feature type="domain" description="DUF403" evidence="1">
    <location>
        <begin position="520"/>
        <end position="841"/>
    </location>
</feature>
<evidence type="ECO:0000313" key="3">
    <source>
        <dbReference type="EMBL" id="WXB20093.1"/>
    </source>
</evidence>
<dbReference type="RefSeq" id="WP_394829695.1">
    <property type="nucleotide sequence ID" value="NZ_CP089984.1"/>
</dbReference>
<dbReference type="InterPro" id="IPR051680">
    <property type="entry name" value="ATP-dep_Glu-Cys_Ligase-2"/>
</dbReference>